<dbReference type="EMBL" id="JAROKS010000019">
    <property type="protein sequence ID" value="KAK1792336.1"/>
    <property type="molecule type" value="Genomic_DNA"/>
</dbReference>
<reference evidence="1" key="1">
    <citation type="submission" date="2023-03" db="EMBL/GenBank/DDBJ databases">
        <title>Electrophorus voltai genome.</title>
        <authorList>
            <person name="Bian C."/>
        </authorList>
    </citation>
    <scope>NUCLEOTIDE SEQUENCE</scope>
    <source>
        <strain evidence="1">CB-2022</strain>
        <tissue evidence="1">Muscle</tissue>
    </source>
</reference>
<comment type="caution">
    <text evidence="1">The sequence shown here is derived from an EMBL/GenBank/DDBJ whole genome shotgun (WGS) entry which is preliminary data.</text>
</comment>
<dbReference type="AlphaFoldDB" id="A0AAD8Z4F9"/>
<sequence>MGRFKVRPPALGSLEQTTAAVASWQCFDNRYTGNRQHSLCELMHLKRNSGENRSSSLADLQHRSAVFDSESMTDTGAGACQLEAACINLAHSRGLKARRSGSKTPTLTPTASLIANTEPNNPRLWCIVVLV</sequence>
<evidence type="ECO:0000313" key="2">
    <source>
        <dbReference type="Proteomes" id="UP001239994"/>
    </source>
</evidence>
<gene>
    <name evidence="1" type="ORF">P4O66_012290</name>
</gene>
<accession>A0AAD8Z4F9</accession>
<keyword evidence="2" id="KW-1185">Reference proteome</keyword>
<protein>
    <submittedName>
        <fullName evidence="1">Uncharacterized protein</fullName>
    </submittedName>
</protein>
<organism evidence="1 2">
    <name type="scientific">Electrophorus voltai</name>
    <dbReference type="NCBI Taxonomy" id="2609070"/>
    <lineage>
        <taxon>Eukaryota</taxon>
        <taxon>Metazoa</taxon>
        <taxon>Chordata</taxon>
        <taxon>Craniata</taxon>
        <taxon>Vertebrata</taxon>
        <taxon>Euteleostomi</taxon>
        <taxon>Actinopterygii</taxon>
        <taxon>Neopterygii</taxon>
        <taxon>Teleostei</taxon>
        <taxon>Ostariophysi</taxon>
        <taxon>Gymnotiformes</taxon>
        <taxon>Gymnotoidei</taxon>
        <taxon>Gymnotidae</taxon>
        <taxon>Electrophorus</taxon>
    </lineage>
</organism>
<evidence type="ECO:0000313" key="1">
    <source>
        <dbReference type="EMBL" id="KAK1792336.1"/>
    </source>
</evidence>
<name>A0AAD8Z4F9_9TELE</name>
<dbReference type="Proteomes" id="UP001239994">
    <property type="component" value="Unassembled WGS sequence"/>
</dbReference>
<proteinExistence type="predicted"/>